<dbReference type="AlphaFoldDB" id="A0A645GXE7"/>
<comment type="caution">
    <text evidence="1">The sequence shown here is derived from an EMBL/GenBank/DDBJ whole genome shotgun (WGS) entry which is preliminary data.</text>
</comment>
<reference evidence="1" key="1">
    <citation type="submission" date="2019-08" db="EMBL/GenBank/DDBJ databases">
        <authorList>
            <person name="Kucharzyk K."/>
            <person name="Murdoch R.W."/>
            <person name="Higgins S."/>
            <person name="Loffler F."/>
        </authorList>
    </citation>
    <scope>NUCLEOTIDE SEQUENCE</scope>
</reference>
<proteinExistence type="predicted"/>
<protein>
    <recommendedName>
        <fullName evidence="2">DUF4162 domain-containing protein</fullName>
    </recommendedName>
</protein>
<organism evidence="1">
    <name type="scientific">bioreactor metagenome</name>
    <dbReference type="NCBI Taxonomy" id="1076179"/>
    <lineage>
        <taxon>unclassified sequences</taxon>
        <taxon>metagenomes</taxon>
        <taxon>ecological metagenomes</taxon>
    </lineage>
</organism>
<gene>
    <name evidence="1" type="ORF">SDC9_178949</name>
</gene>
<dbReference type="EMBL" id="VSSQ01083009">
    <property type="protein sequence ID" value="MPN31475.1"/>
    <property type="molecule type" value="Genomic_DNA"/>
</dbReference>
<accession>A0A645GXE7</accession>
<evidence type="ECO:0008006" key="2">
    <source>
        <dbReference type="Google" id="ProtNLM"/>
    </source>
</evidence>
<evidence type="ECO:0000313" key="1">
    <source>
        <dbReference type="EMBL" id="MPN31475.1"/>
    </source>
</evidence>
<name>A0A645GXE7_9ZZZZ</name>
<sequence>MLKKQISGDSVIQASIHPAKADQILSHLSVLGSQNKIELKNTSEPQVLCIQTPEPARVLELLSPYLHPESILSLEVRNQTLEDVYVTIIQGETE</sequence>